<feature type="compositionally biased region" description="Acidic residues" evidence="9">
    <location>
        <begin position="1654"/>
        <end position="1664"/>
    </location>
</feature>
<dbReference type="Proteomes" id="UP001211065">
    <property type="component" value="Unassembled WGS sequence"/>
</dbReference>
<evidence type="ECO:0000256" key="4">
    <source>
        <dbReference type="ARBA" id="ARBA00022741"/>
    </source>
</evidence>
<feature type="compositionally biased region" description="Acidic residues" evidence="9">
    <location>
        <begin position="1688"/>
        <end position="1707"/>
    </location>
</feature>
<keyword evidence="10" id="KW-0472">Membrane</keyword>
<dbReference type="EMBL" id="JADGJW010000063">
    <property type="protein sequence ID" value="KAJ3225376.1"/>
    <property type="molecule type" value="Genomic_DNA"/>
</dbReference>
<keyword evidence="2" id="KW-0723">Serine/threonine-protein kinase</keyword>
<dbReference type="SMART" id="SM00220">
    <property type="entry name" value="S_TKc"/>
    <property type="match status" value="1"/>
</dbReference>
<dbReference type="PROSITE" id="PS00108">
    <property type="entry name" value="PROTEIN_KINASE_ST"/>
    <property type="match status" value="1"/>
</dbReference>
<dbReference type="SUPFAM" id="SSF56112">
    <property type="entry name" value="Protein kinase-like (PK-like)"/>
    <property type="match status" value="1"/>
</dbReference>
<comment type="catalytic activity">
    <reaction evidence="7">
        <text>L-threonyl-[protein] + ATP = O-phospho-L-threonyl-[protein] + ADP + H(+)</text>
        <dbReference type="Rhea" id="RHEA:46608"/>
        <dbReference type="Rhea" id="RHEA-COMP:11060"/>
        <dbReference type="Rhea" id="RHEA-COMP:11605"/>
        <dbReference type="ChEBI" id="CHEBI:15378"/>
        <dbReference type="ChEBI" id="CHEBI:30013"/>
        <dbReference type="ChEBI" id="CHEBI:30616"/>
        <dbReference type="ChEBI" id="CHEBI:61977"/>
        <dbReference type="ChEBI" id="CHEBI:456216"/>
        <dbReference type="EC" id="2.7.11.1"/>
    </reaction>
</comment>
<dbReference type="EC" id="2.7.11.1" evidence="1"/>
<evidence type="ECO:0000256" key="5">
    <source>
        <dbReference type="ARBA" id="ARBA00022777"/>
    </source>
</evidence>
<dbReference type="InterPro" id="IPR000719">
    <property type="entry name" value="Prot_kinase_dom"/>
</dbReference>
<evidence type="ECO:0000256" key="6">
    <source>
        <dbReference type="ARBA" id="ARBA00022840"/>
    </source>
</evidence>
<evidence type="ECO:0000256" key="7">
    <source>
        <dbReference type="ARBA" id="ARBA00047899"/>
    </source>
</evidence>
<name>A0AAD5U8T6_9FUNG</name>
<dbReference type="Pfam" id="PF00069">
    <property type="entry name" value="Pkinase"/>
    <property type="match status" value="1"/>
</dbReference>
<evidence type="ECO:0000256" key="3">
    <source>
        <dbReference type="ARBA" id="ARBA00022679"/>
    </source>
</evidence>
<feature type="compositionally biased region" description="Basic and acidic residues" evidence="9">
    <location>
        <begin position="1665"/>
        <end position="1687"/>
    </location>
</feature>
<gene>
    <name evidence="12" type="ORF">HK099_006917</name>
</gene>
<evidence type="ECO:0000256" key="1">
    <source>
        <dbReference type="ARBA" id="ARBA00012513"/>
    </source>
</evidence>
<evidence type="ECO:0000256" key="2">
    <source>
        <dbReference type="ARBA" id="ARBA00022527"/>
    </source>
</evidence>
<keyword evidence="13" id="KW-1185">Reference proteome</keyword>
<keyword evidence="3" id="KW-0808">Transferase</keyword>
<dbReference type="GO" id="GO:0004674">
    <property type="term" value="F:protein serine/threonine kinase activity"/>
    <property type="evidence" value="ECO:0007669"/>
    <property type="project" value="UniProtKB-KW"/>
</dbReference>
<evidence type="ECO:0000256" key="8">
    <source>
        <dbReference type="ARBA" id="ARBA00048679"/>
    </source>
</evidence>
<feature type="region of interest" description="Disordered" evidence="9">
    <location>
        <begin position="1647"/>
        <end position="1710"/>
    </location>
</feature>
<dbReference type="GO" id="GO:0005524">
    <property type="term" value="F:ATP binding"/>
    <property type="evidence" value="ECO:0007669"/>
    <property type="project" value="UniProtKB-KW"/>
</dbReference>
<feature type="transmembrane region" description="Helical" evidence="10">
    <location>
        <begin position="1529"/>
        <end position="1551"/>
    </location>
</feature>
<keyword evidence="10" id="KW-1133">Transmembrane helix</keyword>
<proteinExistence type="predicted"/>
<comment type="caution">
    <text evidence="12">The sequence shown here is derived from an EMBL/GenBank/DDBJ whole genome shotgun (WGS) entry which is preliminary data.</text>
</comment>
<sequence length="1728" mass="199151">MDEESIYKAGHIINFKARTIVIVRLIKFGGGSQIYQTEDISTNEVFALKIIIFHESALEENLNEIIHMDKVKNYSNTIKVLDNKLSKLKNQSKYYELKILMEYYSNGSIVDYINKFHQSKRLTEKQVLQIFSELVLSVFNLHSRNLIHRDLKLENFFLNEKGKLALGDLGSTIEKYKLKSNINKLKELKRSNQMEEFVQEWEKFEKDLEDKTTCFYRSPEIVKKDYLADTLDEGMDIWALGLGKRNYVYLIEFLIRCFIVTPFENSEFPVQDIINSKYVIPIYPSYSKSLIGLINLILNKDPKLRPDICTLLVTVYDLKHKTSTASDCFTILSPTSLNLNSKSQEKKGLSIANNWESIDFSSTTSNLKSHPDKTQQSASEINYANIKPEEESDPIDIHNNEADLIETIMGLKRQLVATHKKFSSVLRNFDIDKNTELYRELEEFGFSDLGKTEQPCVEQKVEVYYESSGSSDCVEFKTSGLLRQIEALTMPSNYGFGKLECNEMPYDKKKKDQKNFFSLQKLIKNSKINKRQQMTSLPTSASSINNSSDNLKNSELKLVTDSAFYSKLLISYNNLTSTAGSSPDFCEKSERKGSTSNFSKEKFPSMKCNLNNSKEISAENVDLNYFDFNGNYENFAQKKNVASFLISKEEEEILIKKNYSFSSLTKKFRKENYSSGEYCLNNSISAGECQTRDDLDVSYCCSNSNTQGSAMNKKLGTFKSSNSEYTWNVKLLNLNSGLEEKFPEPLNTYNIQIQIFDSNNEHCESCITNEYFNFGGSILLSFDPHNEVTVNLKYINEYFDKNNSRWLIPVQVKTSTQISLYITATESISFPFLFDIDDYIYNFGVNNFFVNNLKNSFVNFVTDLSVLEFSSIPDVSKLNCNWVFRKSSIWLCAIPAPGVWKIIFTMDEFENTFVFNLEELFNINQNKNCAKEDFTVYSAANIKDNLYAYTNLGIFQLEDKTSNLSQDAIDVIAISELDLSVYMKYSGNNLFFVELLEDNATTAGDFLHKLGYSSIKFIDSACTHSDNDTINIFVYVNDSNYMLIAFSISLKKWRLKFKFPTFLNFENILQKEVFLFNLTSSESNSNISAGSAKLKFLSGAFCVDFHRSFSMDLFVYGNFIFKSNDLGHTFTVLKYYGDENQILNFHTATKSSIFFLNSIGEVWYGETSLNDIRLIKKTDLDIIKNEAVFLPFLQNSNFNSNNIFQVKFQISNLINGNYSLTILKEKINLNEVFVLHNSLSREVCPYDTIKFTLPVNLIEYTRREYDAIRQSIDVNYFPERIYLDKGEIFTFTAIVFKNSQYQKNIKDIELVFENGMKNRLAVLIKKFIDKSTNAVTFQEMPVIMLEVNLGCKPFQSIEPAVSKGYCPESAESNIPCSYFSDVKDLISNKTKPFDANYFLNLIGFSKEKYVASDTINYFSKDEIQLVNPHRNQLRFQENVWIALEKGSTKQFEYNQLSNNYEAVFSKNNTVVEWACESNSICYGLVPNFQRSTPQLYLLFSMSNFNVDKTSYCKFETSFTVRLYGMNLEFLTNIIIVLVILLSGIILIIISVHFKLKIIHWRENLKYNLVYPEDSFNENSLKYEKGSQEKLVTNTEKFCSLEQLEDLAGSKFNLDDGQRKVEVIPLIKARRKTIIQLLEERNFSRFPDGNINEGDSVDENDGGDENQEKLKSLSLSKEEYGNEKREVGIDEEIFEESDDDSDDYEPPPELEMVRRKTQIYSRVKGGLFE</sequence>
<feature type="domain" description="Protein kinase" evidence="11">
    <location>
        <begin position="20"/>
        <end position="323"/>
    </location>
</feature>
<evidence type="ECO:0000313" key="13">
    <source>
        <dbReference type="Proteomes" id="UP001211065"/>
    </source>
</evidence>
<evidence type="ECO:0000259" key="11">
    <source>
        <dbReference type="PROSITE" id="PS50011"/>
    </source>
</evidence>
<protein>
    <recommendedName>
        <fullName evidence="1">non-specific serine/threonine protein kinase</fullName>
        <ecNumber evidence="1">2.7.11.1</ecNumber>
    </recommendedName>
</protein>
<dbReference type="InterPro" id="IPR011009">
    <property type="entry name" value="Kinase-like_dom_sf"/>
</dbReference>
<evidence type="ECO:0000256" key="10">
    <source>
        <dbReference type="SAM" id="Phobius"/>
    </source>
</evidence>
<evidence type="ECO:0000256" key="9">
    <source>
        <dbReference type="SAM" id="MobiDB-lite"/>
    </source>
</evidence>
<dbReference type="InterPro" id="IPR053873">
    <property type="entry name" value="CATSPERG_C"/>
</dbReference>
<keyword evidence="10" id="KW-0812">Transmembrane</keyword>
<organism evidence="12 13">
    <name type="scientific">Clydaea vesicula</name>
    <dbReference type="NCBI Taxonomy" id="447962"/>
    <lineage>
        <taxon>Eukaryota</taxon>
        <taxon>Fungi</taxon>
        <taxon>Fungi incertae sedis</taxon>
        <taxon>Chytridiomycota</taxon>
        <taxon>Chytridiomycota incertae sedis</taxon>
        <taxon>Chytridiomycetes</taxon>
        <taxon>Lobulomycetales</taxon>
        <taxon>Lobulomycetaceae</taxon>
        <taxon>Clydaea</taxon>
    </lineage>
</organism>
<accession>A0AAD5U8T6</accession>
<dbReference type="PANTHER" id="PTHR22967">
    <property type="entry name" value="SERINE/THREONINE PROTEIN KINASE"/>
    <property type="match status" value="1"/>
</dbReference>
<evidence type="ECO:0000313" key="12">
    <source>
        <dbReference type="EMBL" id="KAJ3225376.1"/>
    </source>
</evidence>
<keyword evidence="4" id="KW-0547">Nucleotide-binding</keyword>
<keyword evidence="6" id="KW-0067">ATP-binding</keyword>
<dbReference type="PANTHER" id="PTHR22967:SF57">
    <property type="entry name" value="AUXILIN, ISOFORM A-RELATED"/>
    <property type="match status" value="1"/>
</dbReference>
<keyword evidence="5" id="KW-0418">Kinase</keyword>
<dbReference type="InterPro" id="IPR008271">
    <property type="entry name" value="Ser/Thr_kinase_AS"/>
</dbReference>
<dbReference type="Pfam" id="PF22846">
    <property type="entry name" value="CATSPERG_C"/>
    <property type="match status" value="1"/>
</dbReference>
<dbReference type="Gene3D" id="1.10.510.10">
    <property type="entry name" value="Transferase(Phosphotransferase) domain 1"/>
    <property type="match status" value="1"/>
</dbReference>
<reference evidence="12" key="1">
    <citation type="submission" date="2020-05" db="EMBL/GenBank/DDBJ databases">
        <title>Phylogenomic resolution of chytrid fungi.</title>
        <authorList>
            <person name="Stajich J.E."/>
            <person name="Amses K."/>
            <person name="Simmons R."/>
            <person name="Seto K."/>
            <person name="Myers J."/>
            <person name="Bonds A."/>
            <person name="Quandt C.A."/>
            <person name="Barry K."/>
            <person name="Liu P."/>
            <person name="Grigoriev I."/>
            <person name="Longcore J.E."/>
            <person name="James T.Y."/>
        </authorList>
    </citation>
    <scope>NUCLEOTIDE SEQUENCE</scope>
    <source>
        <strain evidence="12">JEL0476</strain>
    </source>
</reference>
<dbReference type="GO" id="GO:0005737">
    <property type="term" value="C:cytoplasm"/>
    <property type="evidence" value="ECO:0007669"/>
    <property type="project" value="TreeGrafter"/>
</dbReference>
<dbReference type="PROSITE" id="PS50011">
    <property type="entry name" value="PROTEIN_KINASE_DOM"/>
    <property type="match status" value="1"/>
</dbReference>
<comment type="catalytic activity">
    <reaction evidence="8">
        <text>L-seryl-[protein] + ATP = O-phospho-L-seryl-[protein] + ADP + H(+)</text>
        <dbReference type="Rhea" id="RHEA:17989"/>
        <dbReference type="Rhea" id="RHEA-COMP:9863"/>
        <dbReference type="Rhea" id="RHEA-COMP:11604"/>
        <dbReference type="ChEBI" id="CHEBI:15378"/>
        <dbReference type="ChEBI" id="CHEBI:29999"/>
        <dbReference type="ChEBI" id="CHEBI:30616"/>
        <dbReference type="ChEBI" id="CHEBI:83421"/>
        <dbReference type="ChEBI" id="CHEBI:456216"/>
        <dbReference type="EC" id="2.7.11.1"/>
    </reaction>
</comment>